<keyword evidence="10" id="KW-1185">Reference proteome</keyword>
<evidence type="ECO:0000259" key="8">
    <source>
        <dbReference type="PROSITE" id="PS50885"/>
    </source>
</evidence>
<accession>A0A1H6ZPY5</accession>
<evidence type="ECO:0000256" key="3">
    <source>
        <dbReference type="ARBA" id="ARBA00023224"/>
    </source>
</evidence>
<feature type="domain" description="HAMP" evidence="8">
    <location>
        <begin position="218"/>
        <end position="270"/>
    </location>
</feature>
<dbReference type="PANTHER" id="PTHR32089">
    <property type="entry name" value="METHYL-ACCEPTING CHEMOTAXIS PROTEIN MCPB"/>
    <property type="match status" value="1"/>
</dbReference>
<dbReference type="SMART" id="SM00283">
    <property type="entry name" value="MA"/>
    <property type="match status" value="1"/>
</dbReference>
<evidence type="ECO:0000313" key="9">
    <source>
        <dbReference type="EMBL" id="SEJ55499.1"/>
    </source>
</evidence>
<keyword evidence="2 6" id="KW-1133">Transmembrane helix</keyword>
<dbReference type="PROSITE" id="PS50111">
    <property type="entry name" value="CHEMOTAXIS_TRANSDUC_2"/>
    <property type="match status" value="1"/>
</dbReference>
<dbReference type="Pfam" id="PF00672">
    <property type="entry name" value="HAMP"/>
    <property type="match status" value="1"/>
</dbReference>
<dbReference type="GO" id="GO:0006935">
    <property type="term" value="P:chemotaxis"/>
    <property type="evidence" value="ECO:0007669"/>
    <property type="project" value="InterPro"/>
</dbReference>
<dbReference type="CDD" id="cd06225">
    <property type="entry name" value="HAMP"/>
    <property type="match status" value="1"/>
</dbReference>
<keyword evidence="1 6" id="KW-0812">Transmembrane</keyword>
<feature type="domain" description="Methyl-accepting transducer" evidence="7">
    <location>
        <begin position="275"/>
        <end position="518"/>
    </location>
</feature>
<evidence type="ECO:0000256" key="6">
    <source>
        <dbReference type="SAM" id="Phobius"/>
    </source>
</evidence>
<comment type="similarity">
    <text evidence="4">Belongs to the methyl-accepting chemotaxis (MCP) protein family.</text>
</comment>
<dbReference type="SUPFAM" id="SSF58104">
    <property type="entry name" value="Methyl-accepting chemotaxis protein (MCP) signaling domain"/>
    <property type="match status" value="1"/>
</dbReference>
<dbReference type="RefSeq" id="WP_042216892.1">
    <property type="nucleotide sequence ID" value="NZ_BBLU01000023.1"/>
</dbReference>
<dbReference type="EMBL" id="FNZI01000005">
    <property type="protein sequence ID" value="SEJ55499.1"/>
    <property type="molecule type" value="Genomic_DNA"/>
</dbReference>
<dbReference type="InterPro" id="IPR003660">
    <property type="entry name" value="HAMP_dom"/>
</dbReference>
<keyword evidence="6" id="KW-0472">Membrane</keyword>
<evidence type="ECO:0000256" key="5">
    <source>
        <dbReference type="PROSITE-ProRule" id="PRU00284"/>
    </source>
</evidence>
<dbReference type="STRING" id="1043493.SAMN05421637_2172"/>
<dbReference type="GO" id="GO:0004888">
    <property type="term" value="F:transmembrane signaling receptor activity"/>
    <property type="evidence" value="ECO:0007669"/>
    <property type="project" value="InterPro"/>
</dbReference>
<keyword evidence="3 5" id="KW-0807">Transducer</keyword>
<evidence type="ECO:0000256" key="2">
    <source>
        <dbReference type="ARBA" id="ARBA00022989"/>
    </source>
</evidence>
<dbReference type="PROSITE" id="PS50885">
    <property type="entry name" value="HAMP"/>
    <property type="match status" value="1"/>
</dbReference>
<organism evidence="9 10">
    <name type="scientific">Demequina mangrovi</name>
    <dbReference type="NCBI Taxonomy" id="1043493"/>
    <lineage>
        <taxon>Bacteria</taxon>
        <taxon>Bacillati</taxon>
        <taxon>Actinomycetota</taxon>
        <taxon>Actinomycetes</taxon>
        <taxon>Micrococcales</taxon>
        <taxon>Demequinaceae</taxon>
        <taxon>Demequina</taxon>
    </lineage>
</organism>
<dbReference type="Gene3D" id="1.10.287.950">
    <property type="entry name" value="Methyl-accepting chemotaxis protein"/>
    <property type="match status" value="1"/>
</dbReference>
<dbReference type="GO" id="GO:0016020">
    <property type="term" value="C:membrane"/>
    <property type="evidence" value="ECO:0007669"/>
    <property type="project" value="InterPro"/>
</dbReference>
<evidence type="ECO:0000256" key="1">
    <source>
        <dbReference type="ARBA" id="ARBA00022692"/>
    </source>
</evidence>
<dbReference type="AlphaFoldDB" id="A0A1H6ZPY5"/>
<feature type="transmembrane region" description="Helical" evidence="6">
    <location>
        <begin position="21"/>
        <end position="41"/>
    </location>
</feature>
<dbReference type="SMART" id="SM00304">
    <property type="entry name" value="HAMP"/>
    <property type="match status" value="1"/>
</dbReference>
<name>A0A1H6ZPY5_9MICO</name>
<feature type="transmembrane region" description="Helical" evidence="6">
    <location>
        <begin position="194"/>
        <end position="217"/>
    </location>
</feature>
<dbReference type="PANTHER" id="PTHR32089:SF112">
    <property type="entry name" value="LYSOZYME-LIKE PROTEIN-RELATED"/>
    <property type="match status" value="1"/>
</dbReference>
<evidence type="ECO:0000256" key="4">
    <source>
        <dbReference type="ARBA" id="ARBA00029447"/>
    </source>
</evidence>
<dbReference type="GO" id="GO:0007165">
    <property type="term" value="P:signal transduction"/>
    <property type="evidence" value="ECO:0007669"/>
    <property type="project" value="UniProtKB-KW"/>
</dbReference>
<reference evidence="10" key="1">
    <citation type="submission" date="2016-10" db="EMBL/GenBank/DDBJ databases">
        <authorList>
            <person name="Varghese N."/>
        </authorList>
    </citation>
    <scope>NUCLEOTIDE SEQUENCE [LARGE SCALE GENOMIC DNA]</scope>
    <source>
        <strain evidence="10">DSM 24868</strain>
    </source>
</reference>
<protein>
    <submittedName>
        <fullName evidence="9">Methyl-accepting chemotaxis protein</fullName>
    </submittedName>
</protein>
<dbReference type="InterPro" id="IPR004089">
    <property type="entry name" value="MCPsignal_dom"/>
</dbReference>
<dbReference type="Pfam" id="PF00015">
    <property type="entry name" value="MCPsignal"/>
    <property type="match status" value="1"/>
</dbReference>
<dbReference type="InterPro" id="IPR004090">
    <property type="entry name" value="Chemotax_Me-accpt_rcpt"/>
</dbReference>
<proteinExistence type="inferred from homology"/>
<dbReference type="Proteomes" id="UP000183315">
    <property type="component" value="Unassembled WGS sequence"/>
</dbReference>
<sequence length="533" mass="54265">MDAAQSAPDAARRRFPLTAKILGAFGAVVAILAAVGVFSIAQMHAQGDSQQAVTERAYRADMAVAELTDAFWQMRAQSLRLRAVEPADQAAAYATLQQLQGEFEAEFATLGATFEELFGVPLADDGGAGIATYERYKLAQASAFDPAYSGEIISKEERAELGDAMVAAVSSLTEQIGPQVVAGIEAADAEVNRVAVVLTAIVVAGIVLAMGLGIVLARRITGAAGELKVAIDALADGDLTVEAEVRSNDEVGDMARSLARAQSSLRETMAGVVSSAVTVAAAAEELSAANAQVSAGSQETSARAGVVANAADEVNRSVQAVASGAEQMGASIKEIAHNANEAARVAAQATGVAESTTEKVGRLGASSQEIGDVIKVISSIAEQTNLLALNATIEAARAGEAGKGFAVVAGEVKDLAQETAKATEEVARRVSAIQEDTGGAVEAIGEISTIVKQINDFQLTIASAVEEQTATTAEMSRGVAEAATGSGDIAGSIATVAESSAEASTTLAQMGASVAELAELSADLRAKVATFTY</sequence>
<dbReference type="PRINTS" id="PR00260">
    <property type="entry name" value="CHEMTRNSDUCR"/>
</dbReference>
<gene>
    <name evidence="9" type="ORF">SAMN05421637_2172</name>
</gene>
<dbReference type="eggNOG" id="COG0840">
    <property type="taxonomic scope" value="Bacteria"/>
</dbReference>
<evidence type="ECO:0000259" key="7">
    <source>
        <dbReference type="PROSITE" id="PS50111"/>
    </source>
</evidence>
<evidence type="ECO:0000313" key="10">
    <source>
        <dbReference type="Proteomes" id="UP000183315"/>
    </source>
</evidence>